<evidence type="ECO:0000256" key="3">
    <source>
        <dbReference type="ARBA" id="ARBA00022764"/>
    </source>
</evidence>
<evidence type="ECO:0000259" key="6">
    <source>
        <dbReference type="Pfam" id="PF07940"/>
    </source>
</evidence>
<comment type="subcellular location">
    <subcellularLocation>
        <location evidence="1">Periplasm</location>
    </subcellularLocation>
</comment>
<dbReference type="PANTHER" id="PTHR39210:SF1">
    <property type="entry name" value="HEPARIN-SULFATE LYASE"/>
    <property type="match status" value="1"/>
</dbReference>
<dbReference type="Gene3D" id="1.50.10.100">
    <property type="entry name" value="Chondroitin AC/alginate lyase"/>
    <property type="match status" value="1"/>
</dbReference>
<dbReference type="EMBL" id="CP045700">
    <property type="protein sequence ID" value="QGA66790.1"/>
    <property type="molecule type" value="Genomic_DNA"/>
</dbReference>
<dbReference type="Pfam" id="PF07940">
    <property type="entry name" value="Hepar_II_III_C"/>
    <property type="match status" value="1"/>
</dbReference>
<proteinExistence type="predicted"/>
<dbReference type="GO" id="GO:0042597">
    <property type="term" value="C:periplasmic space"/>
    <property type="evidence" value="ECO:0007669"/>
    <property type="project" value="UniProtKB-SubCell"/>
</dbReference>
<dbReference type="InterPro" id="IPR008397">
    <property type="entry name" value="Alginate_lyase_dom"/>
</dbReference>
<evidence type="ECO:0000256" key="1">
    <source>
        <dbReference type="ARBA" id="ARBA00004418"/>
    </source>
</evidence>
<dbReference type="InterPro" id="IPR012480">
    <property type="entry name" value="Hepar_II_III_C"/>
</dbReference>
<dbReference type="SUPFAM" id="SSF48230">
    <property type="entry name" value="Chondroitin AC/alginate lyase"/>
    <property type="match status" value="1"/>
</dbReference>
<evidence type="ECO:0000256" key="2">
    <source>
        <dbReference type="ARBA" id="ARBA00022729"/>
    </source>
</evidence>
<name>A0A5Q0TIS4_9VIBR</name>
<feature type="domain" description="Alginate lyase" evidence="5">
    <location>
        <begin position="71"/>
        <end position="256"/>
    </location>
</feature>
<keyword evidence="8" id="KW-1185">Reference proteome</keyword>
<accession>A0A5Q0TIS4</accession>
<sequence length="728" mass="81599">MNYQPLLLSFEEAAELGKELGKDSLLGKALARDIAQTDAYMANVGIEVPGHGEGGGYEHNRHKQNYINMDLAGRLFLITGEQKYRDYIVELLTAYATVYPTLESNVSLDSNPPGKFFHQTLNENMWMLYSSCAYSCVYHTLEEAQKRQIEDDLFKQMIHMFVVTYGHDFDIVHNHGLWAVAAVGICGYAINDQASVDKALYGLKMDKVSGGFLAQLDQLFSPDGYYMEGPYYHRFSLRPIYLFAESIERRQPELGIYEFNDSVIKTTSYAVFKTAFPDGTLPALNDSSKTISINDEGVIMATSVCYHRYEQTETLLGMANHQQDVWVHTAGLTLSNAVEAADEIKPFNWGSLFVTDGPKGEKGGVSILRHRDSKDDDTMALIWFGQHGSDHQYHSALDHGHYDGLHLSVFNRGHEVLHDYGYGRWVNVEPKFGGRYIPENKTYCKQTVAHNTVVVDQKTQNKFNTALAETKFGQKHFFDAENSNMQAMSGTISQYYDGIDMQRSVILAELEEFEKPLVIDVYRILADAPHQYDLPYHYKGQVIRTDFDYQVESTLKPLGADNGYQHLWNLGSAKVSGSTLITWLHDSSYYSLVSSAPAADLGNESKGESEFIFARTGATDPDFNLRSEPALILRQNAQNHVFASVLETHGYFNESIEASIDARGLVKAVTVIGHNATGTVIEIALTSGKNYVFGISNRPASAELENTEHKVEFAGTTYQWTGCYAKIN</sequence>
<dbReference type="RefSeq" id="WP_153448879.1">
    <property type="nucleotide sequence ID" value="NZ_CP045700.1"/>
</dbReference>
<organism evidence="7 8">
    <name type="scientific">Vibrio algicola</name>
    <dbReference type="NCBI Taxonomy" id="2662262"/>
    <lineage>
        <taxon>Bacteria</taxon>
        <taxon>Pseudomonadati</taxon>
        <taxon>Pseudomonadota</taxon>
        <taxon>Gammaproteobacteria</taxon>
        <taxon>Vibrionales</taxon>
        <taxon>Vibrionaceae</taxon>
        <taxon>Vibrio</taxon>
    </lineage>
</organism>
<evidence type="ECO:0000313" key="8">
    <source>
        <dbReference type="Proteomes" id="UP000348942"/>
    </source>
</evidence>
<keyword evidence="3" id="KW-0574">Periplasm</keyword>
<evidence type="ECO:0000256" key="4">
    <source>
        <dbReference type="ARBA" id="ARBA00023239"/>
    </source>
</evidence>
<keyword evidence="2" id="KW-0732">Signal</keyword>
<gene>
    <name evidence="7" type="ORF">GFB47_15485</name>
</gene>
<protein>
    <submittedName>
        <fullName evidence="7">Chondroitin lyase</fullName>
    </submittedName>
</protein>
<dbReference type="AlphaFoldDB" id="A0A5Q0TIS4"/>
<evidence type="ECO:0000313" key="7">
    <source>
        <dbReference type="EMBL" id="QGA66790.1"/>
    </source>
</evidence>
<dbReference type="Proteomes" id="UP000348942">
    <property type="component" value="Chromosome 2"/>
</dbReference>
<reference evidence="7 8" key="1">
    <citation type="submission" date="2019-10" db="EMBL/GenBank/DDBJ databases">
        <title>Vibrio sp. nov., isolated from Coralline algae surface.</title>
        <authorList>
            <person name="Geng Y."/>
            <person name="Zhang X."/>
        </authorList>
    </citation>
    <scope>NUCLEOTIDE SEQUENCE [LARGE SCALE GENOMIC DNA]</scope>
    <source>
        <strain evidence="7 8">SM1977</strain>
    </source>
</reference>
<dbReference type="Pfam" id="PF05426">
    <property type="entry name" value="Alginate_lyase"/>
    <property type="match status" value="1"/>
</dbReference>
<keyword evidence="4 7" id="KW-0456">Lyase</keyword>
<dbReference type="Gene3D" id="2.70.98.70">
    <property type="match status" value="1"/>
</dbReference>
<dbReference type="GO" id="GO:0016829">
    <property type="term" value="F:lyase activity"/>
    <property type="evidence" value="ECO:0007669"/>
    <property type="project" value="UniProtKB-KW"/>
</dbReference>
<evidence type="ECO:0000259" key="5">
    <source>
        <dbReference type="Pfam" id="PF05426"/>
    </source>
</evidence>
<dbReference type="PANTHER" id="PTHR39210">
    <property type="entry name" value="HEPARIN-SULFATE LYASE"/>
    <property type="match status" value="1"/>
</dbReference>
<dbReference type="InterPro" id="IPR008929">
    <property type="entry name" value="Chondroitin_lyas"/>
</dbReference>
<feature type="domain" description="Heparinase II/III-like C-terminal" evidence="6">
    <location>
        <begin position="356"/>
        <end position="628"/>
    </location>
</feature>